<dbReference type="Proteomes" id="UP000033115">
    <property type="component" value="Chromosome"/>
</dbReference>
<keyword evidence="10 12" id="KW-0472">Membrane</keyword>
<feature type="transmembrane region" description="Helical" evidence="12">
    <location>
        <begin position="203"/>
        <end position="223"/>
    </location>
</feature>
<dbReference type="Pfam" id="PF00358">
    <property type="entry name" value="PTS_EIIA_1"/>
    <property type="match status" value="1"/>
</dbReference>
<evidence type="ECO:0000256" key="10">
    <source>
        <dbReference type="ARBA" id="ARBA00023136"/>
    </source>
</evidence>
<keyword evidence="4" id="KW-0762">Sugar transport</keyword>
<name>A0A0E3JY47_CLOSL</name>
<dbReference type="InterPro" id="IPR001127">
    <property type="entry name" value="PTS_EIIA_1_perm"/>
</dbReference>
<keyword evidence="2" id="KW-0813">Transport</keyword>
<feature type="domain" description="PTS EIIC type-1" evidence="15">
    <location>
        <begin position="102"/>
        <end position="458"/>
    </location>
</feature>
<evidence type="ECO:0000256" key="4">
    <source>
        <dbReference type="ARBA" id="ARBA00022597"/>
    </source>
</evidence>
<dbReference type="NCBIfam" id="TIGR01995">
    <property type="entry name" value="PTS-II-ABC-beta"/>
    <property type="match status" value="1"/>
</dbReference>
<dbReference type="EMBL" id="CP009933">
    <property type="protein sequence ID" value="AKA67220.1"/>
    <property type="molecule type" value="Genomic_DNA"/>
</dbReference>
<dbReference type="SUPFAM" id="SSF55604">
    <property type="entry name" value="Glucose permease domain IIB"/>
    <property type="match status" value="1"/>
</dbReference>
<organism evidence="16 17">
    <name type="scientific">Clostridium scatologenes</name>
    <dbReference type="NCBI Taxonomy" id="1548"/>
    <lineage>
        <taxon>Bacteria</taxon>
        <taxon>Bacillati</taxon>
        <taxon>Bacillota</taxon>
        <taxon>Clostridia</taxon>
        <taxon>Eubacteriales</taxon>
        <taxon>Clostridiaceae</taxon>
        <taxon>Clostridium</taxon>
    </lineage>
</organism>
<dbReference type="InterPro" id="IPR003352">
    <property type="entry name" value="PTS_EIIC"/>
</dbReference>
<dbReference type="PROSITE" id="PS51093">
    <property type="entry name" value="PTS_EIIA_TYPE_1"/>
    <property type="match status" value="1"/>
</dbReference>
<sequence length="623" mass="67415">MDYKKTATDILNYVGGENNVSHLEHCSTRLRFTLAEDNKVNMEALKKVHGVLGVVMAAQCQVIVGNNVIEVYDELLKIGKFGGQNNNNTAAGNKKIGAVVLDFIVSIFQPLVPAIAGAGILKSLLLVLTMFKIVNKADQTYVILGYISDTVFYFLPIMVAITTATKMKVNKLVAVAAMGTLLFPNMTALIGKGASFLSMPITNVAYASQVFPAILGVLFYAYMERLFTKISPKPIRIFFVPMMSLLLTVPMTLLLLGPIGFKFGTLLTAAILFVFSKFGWIAVGLLAAILPFMIATGMHKALVPYAISSITGMKKELLYLPASLAHNISESGACFAVALRTKNTELKSTAISAGISALFGITEPALYAVTLQRKRVLTSVVLSSLIGGLCIGLFGVAAFTAVGPGIASITMFIDEKNSKNLTFAIAGFAISFVASFIITFISWKEDKNQDEDLSNNEAKNIAETTNTNINLNSSVDLKQPIKGEIISLAEVKDDVFSKKILGEGIAIKPLDGNLYAPCDGEVVMLFDTKHTLALRANNGAELLFHIGIDTVQLNGKHFEPKVKVGDIVKTGELLMKFDLKEIKAAGYDTVIPIIITNSDQYLVEKNSYSEDKDIIMKVSKLEV</sequence>
<dbReference type="GO" id="GO:0005886">
    <property type="term" value="C:plasma membrane"/>
    <property type="evidence" value="ECO:0007669"/>
    <property type="project" value="UniProtKB-SubCell"/>
</dbReference>
<protein>
    <submittedName>
        <fullName evidence="16">PTS system beta-glucoside-specific transporter subunit IIBCA</fullName>
    </submittedName>
</protein>
<evidence type="ECO:0000259" key="13">
    <source>
        <dbReference type="PROSITE" id="PS51093"/>
    </source>
</evidence>
<dbReference type="PROSITE" id="PS01035">
    <property type="entry name" value="PTS_EIIB_TYPE_1_CYS"/>
    <property type="match status" value="1"/>
</dbReference>
<dbReference type="PROSITE" id="PS00371">
    <property type="entry name" value="PTS_EIIA_TYPE_1_HIS"/>
    <property type="match status" value="1"/>
</dbReference>
<dbReference type="PROSITE" id="PS51103">
    <property type="entry name" value="PTS_EIIC_TYPE_1"/>
    <property type="match status" value="1"/>
</dbReference>
<dbReference type="RefSeq" id="WP_029162177.1">
    <property type="nucleotide sequence ID" value="NZ_CP009933.1"/>
</dbReference>
<evidence type="ECO:0000256" key="8">
    <source>
        <dbReference type="ARBA" id="ARBA00022777"/>
    </source>
</evidence>
<comment type="subcellular location">
    <subcellularLocation>
        <location evidence="1">Cell membrane</location>
        <topology evidence="1">Multi-pass membrane protein</topology>
    </subcellularLocation>
</comment>
<keyword evidence="17" id="KW-1185">Reference proteome</keyword>
<evidence type="ECO:0000256" key="12">
    <source>
        <dbReference type="SAM" id="Phobius"/>
    </source>
</evidence>
<evidence type="ECO:0000256" key="2">
    <source>
        <dbReference type="ARBA" id="ARBA00022448"/>
    </source>
</evidence>
<dbReference type="PANTHER" id="PTHR30175">
    <property type="entry name" value="PHOSPHOTRANSFERASE SYSTEM TRANSPORT PROTEIN"/>
    <property type="match status" value="1"/>
</dbReference>
<dbReference type="PROSITE" id="PS51098">
    <property type="entry name" value="PTS_EIIB_TYPE_1"/>
    <property type="match status" value="1"/>
</dbReference>
<dbReference type="AlphaFoldDB" id="A0A0E3JY47"/>
<feature type="transmembrane region" description="Helical" evidence="12">
    <location>
        <begin position="317"/>
        <end position="338"/>
    </location>
</feature>
<evidence type="ECO:0000259" key="15">
    <source>
        <dbReference type="PROSITE" id="PS51103"/>
    </source>
</evidence>
<evidence type="ECO:0000259" key="14">
    <source>
        <dbReference type="PROSITE" id="PS51098"/>
    </source>
</evidence>
<feature type="transmembrane region" description="Helical" evidence="12">
    <location>
        <begin position="267"/>
        <end position="296"/>
    </location>
</feature>
<evidence type="ECO:0000313" key="16">
    <source>
        <dbReference type="EMBL" id="AKA67220.1"/>
    </source>
</evidence>
<feature type="transmembrane region" description="Helical" evidence="12">
    <location>
        <begin position="376"/>
        <end position="401"/>
    </location>
</feature>
<feature type="transmembrane region" description="Helical" evidence="12">
    <location>
        <begin position="350"/>
        <end position="369"/>
    </location>
</feature>
<keyword evidence="6" id="KW-0598">Phosphotransferase system</keyword>
<dbReference type="KEGG" id="csq:CSCA_0095"/>
<feature type="transmembrane region" description="Helical" evidence="12">
    <location>
        <begin position="141"/>
        <end position="160"/>
    </location>
</feature>
<dbReference type="FunFam" id="2.70.70.10:FF:000001">
    <property type="entry name" value="PTS system glucose-specific IIA component"/>
    <property type="match status" value="1"/>
</dbReference>
<evidence type="ECO:0000256" key="3">
    <source>
        <dbReference type="ARBA" id="ARBA00022475"/>
    </source>
</evidence>
<dbReference type="Gene3D" id="2.70.70.10">
    <property type="entry name" value="Glucose Permease (Domain IIA)"/>
    <property type="match status" value="1"/>
</dbReference>
<keyword evidence="3" id="KW-1003">Cell membrane</keyword>
<proteinExistence type="predicted"/>
<feature type="active site" description="Phosphocysteine intermediate; for EIIB activity" evidence="11">
    <location>
        <position position="26"/>
    </location>
</feature>
<evidence type="ECO:0000256" key="7">
    <source>
        <dbReference type="ARBA" id="ARBA00022692"/>
    </source>
</evidence>
<dbReference type="GO" id="GO:0009401">
    <property type="term" value="P:phosphoenolpyruvate-dependent sugar phosphotransferase system"/>
    <property type="evidence" value="ECO:0007669"/>
    <property type="project" value="UniProtKB-KW"/>
</dbReference>
<dbReference type="InterPro" id="IPR018113">
    <property type="entry name" value="PTrfase_EIIB_Cys"/>
</dbReference>
<evidence type="ECO:0000256" key="5">
    <source>
        <dbReference type="ARBA" id="ARBA00022679"/>
    </source>
</evidence>
<feature type="transmembrane region" description="Helical" evidence="12">
    <location>
        <begin position="172"/>
        <end position="191"/>
    </location>
</feature>
<dbReference type="InterPro" id="IPR001996">
    <property type="entry name" value="PTS_IIB_1"/>
</dbReference>
<dbReference type="NCBIfam" id="TIGR00830">
    <property type="entry name" value="PTBA"/>
    <property type="match status" value="1"/>
</dbReference>
<feature type="transmembrane region" description="Helical" evidence="12">
    <location>
        <begin position="235"/>
        <end position="261"/>
    </location>
</feature>
<dbReference type="STRING" id="1548.CSCA_0095"/>
<dbReference type="Pfam" id="PF00367">
    <property type="entry name" value="PTS_EIIB"/>
    <property type="match status" value="1"/>
</dbReference>
<keyword evidence="9 12" id="KW-1133">Transmembrane helix</keyword>
<dbReference type="GO" id="GO:0008982">
    <property type="term" value="F:protein-N(PI)-phosphohistidine-sugar phosphotransferase activity"/>
    <property type="evidence" value="ECO:0007669"/>
    <property type="project" value="InterPro"/>
</dbReference>
<evidence type="ECO:0000256" key="9">
    <source>
        <dbReference type="ARBA" id="ARBA00022989"/>
    </source>
</evidence>
<evidence type="ECO:0000256" key="6">
    <source>
        <dbReference type="ARBA" id="ARBA00022683"/>
    </source>
</evidence>
<reference evidence="16 17" key="1">
    <citation type="journal article" date="2015" name="J. Biotechnol.">
        <title>Complete genome sequence of a malodorant-producing acetogen, Clostridium scatologenes ATCC 25775(T).</title>
        <authorList>
            <person name="Zhu Z."/>
            <person name="Guo T."/>
            <person name="Zheng H."/>
            <person name="Song T."/>
            <person name="Ouyang P."/>
            <person name="Xie J."/>
        </authorList>
    </citation>
    <scope>NUCLEOTIDE SEQUENCE [LARGE SCALE GENOMIC DNA]</scope>
    <source>
        <strain evidence="16 17">ATCC 25775</strain>
    </source>
</reference>
<dbReference type="SUPFAM" id="SSF51261">
    <property type="entry name" value="Duplicated hybrid motif"/>
    <property type="match status" value="1"/>
</dbReference>
<dbReference type="InterPro" id="IPR013013">
    <property type="entry name" value="PTS_EIIC_1"/>
</dbReference>
<dbReference type="Gene3D" id="3.30.1360.60">
    <property type="entry name" value="Glucose permease domain IIB"/>
    <property type="match status" value="1"/>
</dbReference>
<dbReference type="InterPro" id="IPR011297">
    <property type="entry name" value="PTS_IIABC_b_glu"/>
</dbReference>
<feature type="transmembrane region" description="Helical" evidence="12">
    <location>
        <begin position="421"/>
        <end position="443"/>
    </location>
</feature>
<evidence type="ECO:0000256" key="1">
    <source>
        <dbReference type="ARBA" id="ARBA00004651"/>
    </source>
</evidence>
<evidence type="ECO:0000256" key="11">
    <source>
        <dbReference type="PROSITE-ProRule" id="PRU00421"/>
    </source>
</evidence>
<dbReference type="GO" id="GO:0015771">
    <property type="term" value="P:trehalose transport"/>
    <property type="evidence" value="ECO:0007669"/>
    <property type="project" value="TreeGrafter"/>
</dbReference>
<dbReference type="FunFam" id="3.30.1360.60:FF:000001">
    <property type="entry name" value="PTS system glucose-specific IIBC component PtsG"/>
    <property type="match status" value="1"/>
</dbReference>
<evidence type="ECO:0000313" key="17">
    <source>
        <dbReference type="Proteomes" id="UP000033115"/>
    </source>
</evidence>
<feature type="domain" description="PTS EIIA type-1" evidence="13">
    <location>
        <begin position="493"/>
        <end position="597"/>
    </location>
</feature>
<dbReference type="InterPro" id="IPR011055">
    <property type="entry name" value="Dup_hybrid_motif"/>
</dbReference>
<dbReference type="GO" id="GO:0016301">
    <property type="term" value="F:kinase activity"/>
    <property type="evidence" value="ECO:0007669"/>
    <property type="project" value="UniProtKB-KW"/>
</dbReference>
<dbReference type="GO" id="GO:0090589">
    <property type="term" value="F:protein-phosphocysteine-trehalose phosphotransferase system transporter activity"/>
    <property type="evidence" value="ECO:0007669"/>
    <property type="project" value="TreeGrafter"/>
</dbReference>
<keyword evidence="7 12" id="KW-0812">Transmembrane</keyword>
<dbReference type="CDD" id="cd00212">
    <property type="entry name" value="PTS_IIB_glc"/>
    <property type="match status" value="1"/>
</dbReference>
<gene>
    <name evidence="16" type="ORF">CSCA_0095</name>
</gene>
<dbReference type="HOGENOM" id="CLU_012312_2_3_9"/>
<feature type="domain" description="PTS EIIB type-1" evidence="14">
    <location>
        <begin position="4"/>
        <end position="85"/>
    </location>
</feature>
<dbReference type="InterPro" id="IPR050558">
    <property type="entry name" value="PTS_Sugar-Specific_Components"/>
</dbReference>
<dbReference type="InterPro" id="IPR036878">
    <property type="entry name" value="Glu_permease_IIB"/>
</dbReference>
<feature type="transmembrane region" description="Helical" evidence="12">
    <location>
        <begin position="99"/>
        <end position="121"/>
    </location>
</feature>
<keyword evidence="5" id="KW-0808">Transferase</keyword>
<dbReference type="Pfam" id="PF02378">
    <property type="entry name" value="PTS_EIIC"/>
    <property type="match status" value="1"/>
</dbReference>
<dbReference type="PANTHER" id="PTHR30175:SF1">
    <property type="entry name" value="PTS SYSTEM ARBUTIN-, CELLOBIOSE-, AND SALICIN-SPECIFIC EIIBC COMPONENT-RELATED"/>
    <property type="match status" value="1"/>
</dbReference>
<keyword evidence="8" id="KW-0418">Kinase</keyword>
<accession>A0A0E3JY47</accession>